<dbReference type="InterPro" id="IPR027417">
    <property type="entry name" value="P-loop_NTPase"/>
</dbReference>
<dbReference type="InterPro" id="IPR020103">
    <property type="entry name" value="PsdUridine_synth_cat_dom_sf"/>
</dbReference>
<dbReference type="Gene3D" id="3.90.1280.20">
    <property type="match status" value="1"/>
</dbReference>
<evidence type="ECO:0000259" key="4">
    <source>
        <dbReference type="PROSITE" id="PS51199"/>
    </source>
</evidence>
<dbReference type="AlphaFoldDB" id="A0A433SIU9"/>
<dbReference type="GO" id="GO:0005840">
    <property type="term" value="C:ribosome"/>
    <property type="evidence" value="ECO:0007669"/>
    <property type="project" value="UniProtKB-KW"/>
</dbReference>
<comment type="similarity">
    <text evidence="1">Belongs to the bacterial ribosomal protein bL9 family.</text>
</comment>
<dbReference type="InterPro" id="IPR007694">
    <property type="entry name" value="DNA_helicase_DnaB-like_C"/>
</dbReference>
<dbReference type="SUPFAM" id="SSF55658">
    <property type="entry name" value="L9 N-domain-like"/>
    <property type="match status" value="1"/>
</dbReference>
<dbReference type="NCBIfam" id="TIGR00158">
    <property type="entry name" value="L9"/>
    <property type="match status" value="1"/>
</dbReference>
<dbReference type="SUPFAM" id="SSF52540">
    <property type="entry name" value="P-loop containing nucleoside triphosphate hydrolases"/>
    <property type="match status" value="1"/>
</dbReference>
<evidence type="ECO:0000313" key="6">
    <source>
        <dbReference type="Proteomes" id="UP000271974"/>
    </source>
</evidence>
<reference evidence="5 6" key="1">
    <citation type="submission" date="2019-01" db="EMBL/GenBank/DDBJ databases">
        <title>A draft genome assembly of the solar-powered sea slug Elysia chlorotica.</title>
        <authorList>
            <person name="Cai H."/>
            <person name="Li Q."/>
            <person name="Fang X."/>
            <person name="Li J."/>
            <person name="Curtis N.E."/>
            <person name="Altenburger A."/>
            <person name="Shibata T."/>
            <person name="Feng M."/>
            <person name="Maeda T."/>
            <person name="Schwartz J.A."/>
            <person name="Shigenobu S."/>
            <person name="Lundholm N."/>
            <person name="Nishiyama T."/>
            <person name="Yang H."/>
            <person name="Hasebe M."/>
            <person name="Li S."/>
            <person name="Pierce S.K."/>
            <person name="Wang J."/>
        </authorList>
    </citation>
    <scope>NUCLEOTIDE SEQUENCE [LARGE SCALE GENOMIC DNA]</scope>
    <source>
        <strain evidence="5">EC2010</strain>
        <tissue evidence="5">Whole organism of an adult</tissue>
    </source>
</reference>
<comment type="caution">
    <text evidence="5">The sequence shown here is derived from an EMBL/GenBank/DDBJ whole genome shotgun (WGS) entry which is preliminary data.</text>
</comment>
<dbReference type="SUPFAM" id="SSF54631">
    <property type="entry name" value="CBS-domain pair"/>
    <property type="match status" value="1"/>
</dbReference>
<evidence type="ECO:0000256" key="3">
    <source>
        <dbReference type="ARBA" id="ARBA00023274"/>
    </source>
</evidence>
<dbReference type="InterPro" id="IPR020594">
    <property type="entry name" value="Ribosomal_bL9_bac/chp"/>
</dbReference>
<dbReference type="SUPFAM" id="SSF55120">
    <property type="entry name" value="Pseudouridine synthase"/>
    <property type="match status" value="1"/>
</dbReference>
<feature type="domain" description="SF4 helicase" evidence="4">
    <location>
        <begin position="112"/>
        <end position="173"/>
    </location>
</feature>
<protein>
    <recommendedName>
        <fullName evidence="4">SF4 helicase domain-containing protein</fullName>
    </recommendedName>
</protein>
<dbReference type="PROSITE" id="PS51199">
    <property type="entry name" value="SF4_HELICASE"/>
    <property type="match status" value="1"/>
</dbReference>
<dbReference type="PANTHER" id="PTHR30153:SF2">
    <property type="entry name" value="REPLICATIVE DNA HELICASE"/>
    <property type="match status" value="1"/>
</dbReference>
<dbReference type="Pfam" id="PF01281">
    <property type="entry name" value="Ribosomal_L9_N"/>
    <property type="match status" value="1"/>
</dbReference>
<dbReference type="Gene3D" id="3.10.430.100">
    <property type="entry name" value="Ribosomal protein L9, C-terminal domain"/>
    <property type="match status" value="1"/>
</dbReference>
<accession>A0A433SIU9</accession>
<sequence>MIDKYRASIEEKGGDIVNVKPGYARNFLVPFGKAVQATEANIETFNKQKAELEKAEKARFETAQKTAESIEGKEYTVAAQAGEGGKLFGSVGTLEVANAITAATGVTIEKSQLMKIPGYGPSQRTQEVSEISRALKALAKELDVPVVALSQLNRGVDDRSDKRPMMSDLRESDGDLANRLMHPSYEIEREYAVRVFGEKLSDETLDKMKEGIQLDDGMAKFNMIRYSGGEGANIWYYVTLSEGRNREVRRMFEAVGATKKGRRFAVAVDEYGDVSGVVTIEDIMEEIVA</sequence>
<dbReference type="GO" id="GO:0006260">
    <property type="term" value="P:DNA replication"/>
    <property type="evidence" value="ECO:0007669"/>
    <property type="project" value="InterPro"/>
</dbReference>
<dbReference type="EMBL" id="RQTK01001910">
    <property type="protein sequence ID" value="RUS68948.1"/>
    <property type="molecule type" value="Genomic_DNA"/>
</dbReference>
<dbReference type="GO" id="GO:0003678">
    <property type="term" value="F:DNA helicase activity"/>
    <property type="evidence" value="ECO:0007669"/>
    <property type="project" value="InterPro"/>
</dbReference>
<organism evidence="5 6">
    <name type="scientific">Elysia chlorotica</name>
    <name type="common">Eastern emerald elysia</name>
    <name type="synonym">Sea slug</name>
    <dbReference type="NCBI Taxonomy" id="188477"/>
    <lineage>
        <taxon>Eukaryota</taxon>
        <taxon>Metazoa</taxon>
        <taxon>Spiralia</taxon>
        <taxon>Lophotrochozoa</taxon>
        <taxon>Mollusca</taxon>
        <taxon>Gastropoda</taxon>
        <taxon>Heterobranchia</taxon>
        <taxon>Euthyneura</taxon>
        <taxon>Panpulmonata</taxon>
        <taxon>Sacoglossa</taxon>
        <taxon>Placobranchoidea</taxon>
        <taxon>Plakobranchidae</taxon>
        <taxon>Elysia</taxon>
    </lineage>
</organism>
<evidence type="ECO:0000256" key="2">
    <source>
        <dbReference type="ARBA" id="ARBA00022980"/>
    </source>
</evidence>
<dbReference type="GO" id="GO:0001522">
    <property type="term" value="P:pseudouridine synthesis"/>
    <property type="evidence" value="ECO:0007669"/>
    <property type="project" value="InterPro"/>
</dbReference>
<keyword evidence="3" id="KW-0687">Ribonucleoprotein</keyword>
<dbReference type="InterPro" id="IPR036791">
    <property type="entry name" value="Ribosomal_bL9_C_sf"/>
</dbReference>
<dbReference type="Pfam" id="PF03796">
    <property type="entry name" value="DnaB_C"/>
    <property type="match status" value="1"/>
</dbReference>
<dbReference type="Gene3D" id="3.40.5.10">
    <property type="entry name" value="Ribosomal protein L9, N-terminal domain"/>
    <property type="match status" value="1"/>
</dbReference>
<dbReference type="GO" id="GO:0005829">
    <property type="term" value="C:cytosol"/>
    <property type="evidence" value="ECO:0007669"/>
    <property type="project" value="TreeGrafter"/>
</dbReference>
<dbReference type="OrthoDB" id="440619at2759"/>
<evidence type="ECO:0000256" key="1">
    <source>
        <dbReference type="ARBA" id="ARBA00010605"/>
    </source>
</evidence>
<name>A0A433SIU9_ELYCH</name>
<dbReference type="SUPFAM" id="SSF55653">
    <property type="entry name" value="Ribosomal protein L9 C-domain"/>
    <property type="match status" value="1"/>
</dbReference>
<dbReference type="GO" id="GO:0003735">
    <property type="term" value="F:structural constituent of ribosome"/>
    <property type="evidence" value="ECO:0007669"/>
    <property type="project" value="InterPro"/>
</dbReference>
<keyword evidence="6" id="KW-1185">Reference proteome</keyword>
<dbReference type="InterPro" id="IPR020070">
    <property type="entry name" value="Ribosomal_bL9_N"/>
</dbReference>
<dbReference type="Proteomes" id="UP000271974">
    <property type="component" value="Unassembled WGS sequence"/>
</dbReference>
<dbReference type="GO" id="GO:0005524">
    <property type="term" value="F:ATP binding"/>
    <property type="evidence" value="ECO:0007669"/>
    <property type="project" value="InterPro"/>
</dbReference>
<dbReference type="STRING" id="188477.A0A433SIU9"/>
<dbReference type="GO" id="GO:1990904">
    <property type="term" value="C:ribonucleoprotein complex"/>
    <property type="evidence" value="ECO:0007669"/>
    <property type="project" value="UniProtKB-KW"/>
</dbReference>
<dbReference type="GO" id="GO:0006412">
    <property type="term" value="P:translation"/>
    <property type="evidence" value="ECO:0007669"/>
    <property type="project" value="InterPro"/>
</dbReference>
<gene>
    <name evidence="5" type="ORF">EGW08_023289</name>
</gene>
<dbReference type="GO" id="GO:0019843">
    <property type="term" value="F:rRNA binding"/>
    <property type="evidence" value="ECO:0007669"/>
    <property type="project" value="UniProtKB-KW"/>
</dbReference>
<dbReference type="InterPro" id="IPR046342">
    <property type="entry name" value="CBS_dom_sf"/>
</dbReference>
<keyword evidence="2" id="KW-0689">Ribosomal protein</keyword>
<dbReference type="GO" id="GO:0009982">
    <property type="term" value="F:pseudouridine synthase activity"/>
    <property type="evidence" value="ECO:0007669"/>
    <property type="project" value="InterPro"/>
</dbReference>
<proteinExistence type="inferred from homology"/>
<dbReference type="InterPro" id="IPR009027">
    <property type="entry name" value="Ribosomal_bL9/RNase_H1_N"/>
</dbReference>
<evidence type="ECO:0000313" key="5">
    <source>
        <dbReference type="EMBL" id="RUS68948.1"/>
    </source>
</evidence>
<dbReference type="PANTHER" id="PTHR30153">
    <property type="entry name" value="REPLICATIVE DNA HELICASE DNAB"/>
    <property type="match status" value="1"/>
</dbReference>
<dbReference type="Gene3D" id="3.40.50.300">
    <property type="entry name" value="P-loop containing nucleotide triphosphate hydrolases"/>
    <property type="match status" value="1"/>
</dbReference>
<dbReference type="InterPro" id="IPR036935">
    <property type="entry name" value="Ribosomal_bL9_N_sf"/>
</dbReference>